<feature type="non-terminal residue" evidence="2">
    <location>
        <position position="1"/>
    </location>
</feature>
<feature type="compositionally biased region" description="Basic and acidic residues" evidence="1">
    <location>
        <begin position="1"/>
        <end position="17"/>
    </location>
</feature>
<dbReference type="EMBL" id="CADCUE010000163">
    <property type="protein sequence ID" value="CAA9341202.1"/>
    <property type="molecule type" value="Genomic_DNA"/>
</dbReference>
<feature type="compositionally biased region" description="Basic residues" evidence="1">
    <location>
        <begin position="153"/>
        <end position="169"/>
    </location>
</feature>
<feature type="region of interest" description="Disordered" evidence="1">
    <location>
        <begin position="261"/>
        <end position="340"/>
    </location>
</feature>
<dbReference type="GO" id="GO:0016740">
    <property type="term" value="F:transferase activity"/>
    <property type="evidence" value="ECO:0007669"/>
    <property type="project" value="UniProtKB-KW"/>
</dbReference>
<organism evidence="2">
    <name type="scientific">uncultured Frankineae bacterium</name>
    <dbReference type="NCBI Taxonomy" id="437475"/>
    <lineage>
        <taxon>Bacteria</taxon>
        <taxon>Bacillati</taxon>
        <taxon>Actinomycetota</taxon>
        <taxon>Actinomycetes</taxon>
        <taxon>Frankiales</taxon>
        <taxon>environmental samples</taxon>
    </lineage>
</organism>
<feature type="compositionally biased region" description="Basic and acidic residues" evidence="1">
    <location>
        <begin position="291"/>
        <end position="304"/>
    </location>
</feature>
<dbReference type="AlphaFoldDB" id="A0A6J4LUH0"/>
<evidence type="ECO:0000256" key="1">
    <source>
        <dbReference type="SAM" id="MobiDB-lite"/>
    </source>
</evidence>
<feature type="compositionally biased region" description="Basic residues" evidence="1">
    <location>
        <begin position="267"/>
        <end position="290"/>
    </location>
</feature>
<feature type="compositionally biased region" description="Basic residues" evidence="1">
    <location>
        <begin position="54"/>
        <end position="68"/>
    </location>
</feature>
<dbReference type="EC" id="2.7.8.13" evidence="2"/>
<reference evidence="2" key="1">
    <citation type="submission" date="2020-02" db="EMBL/GenBank/DDBJ databases">
        <authorList>
            <person name="Meier V. D."/>
        </authorList>
    </citation>
    <scope>NUCLEOTIDE SEQUENCE</scope>
    <source>
        <strain evidence="2">AVDCRST_MAG16</strain>
    </source>
</reference>
<feature type="non-terminal residue" evidence="2">
    <location>
        <position position="361"/>
    </location>
</feature>
<protein>
    <submittedName>
        <fullName evidence="2">Phospho-N-acetylmuramoyl-pentapeptide-transferase</fullName>
        <ecNumber evidence="2">2.7.8.13</ecNumber>
    </submittedName>
</protein>
<feature type="compositionally biased region" description="Low complexity" evidence="1">
    <location>
        <begin position="72"/>
        <end position="87"/>
    </location>
</feature>
<evidence type="ECO:0000313" key="2">
    <source>
        <dbReference type="EMBL" id="CAA9341202.1"/>
    </source>
</evidence>
<feature type="compositionally biased region" description="Basic residues" evidence="1">
    <location>
        <begin position="181"/>
        <end position="191"/>
    </location>
</feature>
<feature type="compositionally biased region" description="Basic and acidic residues" evidence="1">
    <location>
        <begin position="325"/>
        <end position="338"/>
    </location>
</feature>
<accession>A0A6J4LUH0</accession>
<sequence length="361" mass="42229">EVDPRRGDVRAAREPAVHARGRPPVPPPRLRPGDPRGRPQQPRHQARHPDDGRRRHHRRDAHRLRRGPPARPRAAGGRPDGQRPAGARPDDRAGAGRLPRRLHQDPQAALARPQRGLQVHRPAGRRRGVRRGRPAVPQRGRADAGVDEPVVRPRLRRRRSRHRRLRRLRVPRDHRHEQRRQPHRRPRRARRRVLADGLRVVRRHRLLAVPQLVRPAARPRALLLGARPARHRARVGRRHGRLLRLPVVELLARQDLHGRHRVAGDRRRLRRHRDRHPHRAAAHRARRAVRHRDALGDHPDRRLQGDPQARVQHGADPPPLRARRVGGDHRHRPLLDHQRARRRLRDRRLLRRLPLLRPAAV</sequence>
<proteinExistence type="predicted"/>
<name>A0A6J4LUH0_9ACTN</name>
<gene>
    <name evidence="2" type="ORF">AVDCRST_MAG16-1834</name>
</gene>
<feature type="compositionally biased region" description="Basic residues" evidence="1">
    <location>
        <begin position="122"/>
        <end position="133"/>
    </location>
</feature>
<feature type="compositionally biased region" description="Basic and acidic residues" evidence="1">
    <location>
        <begin position="170"/>
        <end position="180"/>
    </location>
</feature>
<keyword evidence="2" id="KW-0808">Transferase</keyword>
<feature type="region of interest" description="Disordered" evidence="1">
    <location>
        <begin position="1"/>
        <end position="191"/>
    </location>
</feature>